<organism evidence="1">
    <name type="scientific">Candidatus Kentrum sp. DK</name>
    <dbReference type="NCBI Taxonomy" id="2126562"/>
    <lineage>
        <taxon>Bacteria</taxon>
        <taxon>Pseudomonadati</taxon>
        <taxon>Pseudomonadota</taxon>
        <taxon>Gammaproteobacteria</taxon>
        <taxon>Candidatus Kentrum</taxon>
    </lineage>
</organism>
<proteinExistence type="predicted"/>
<evidence type="ECO:0000313" key="1">
    <source>
        <dbReference type="EMBL" id="VFJ43608.1"/>
    </source>
</evidence>
<sequence>MDENEYRDTCRTVNPFPCSFRKAMLARQCGCEYLVHHHIAEREALGCAMPSAQADCERLLDFFRRNARFALKLVGTPTAPLPHGKEIKVQVGGLRGIAQAVARDDATREIGNVSSLVRKAMTQYGSMEKLPHADIIKEIAHHEGRPRRGRRRRG</sequence>
<accession>A0A450RWZ2</accession>
<dbReference type="AlphaFoldDB" id="A0A450RWZ2"/>
<dbReference type="EMBL" id="CAADEX010000006">
    <property type="protein sequence ID" value="VFJ43608.1"/>
    <property type="molecule type" value="Genomic_DNA"/>
</dbReference>
<protein>
    <submittedName>
        <fullName evidence="1">Uncharacterized protein</fullName>
    </submittedName>
</protein>
<name>A0A450RWZ2_9GAMM</name>
<reference evidence="1" key="1">
    <citation type="submission" date="2019-02" db="EMBL/GenBank/DDBJ databases">
        <authorList>
            <person name="Gruber-Vodicka R. H."/>
            <person name="Seah K. B. B."/>
        </authorList>
    </citation>
    <scope>NUCLEOTIDE SEQUENCE</scope>
    <source>
        <strain evidence="1">BECK_DK47</strain>
    </source>
</reference>
<gene>
    <name evidence="1" type="ORF">BECKDK2373B_GA0170837_10063</name>
</gene>